<evidence type="ECO:0000313" key="2">
    <source>
        <dbReference type="EMBL" id="KAK4444069.1"/>
    </source>
</evidence>
<feature type="compositionally biased region" description="Pro residues" evidence="1">
    <location>
        <begin position="278"/>
        <end position="287"/>
    </location>
</feature>
<comment type="caution">
    <text evidence="2">The sequence shown here is derived from an EMBL/GenBank/DDBJ whole genome shotgun (WGS) entry which is preliminary data.</text>
</comment>
<reference evidence="2" key="2">
    <citation type="submission" date="2023-05" db="EMBL/GenBank/DDBJ databases">
        <authorList>
            <consortium name="Lawrence Berkeley National Laboratory"/>
            <person name="Steindorff A."/>
            <person name="Hensen N."/>
            <person name="Bonometti L."/>
            <person name="Westerberg I."/>
            <person name="Brannstrom I.O."/>
            <person name="Guillou S."/>
            <person name="Cros-Aarteil S."/>
            <person name="Calhoun S."/>
            <person name="Haridas S."/>
            <person name="Kuo A."/>
            <person name="Mondo S."/>
            <person name="Pangilinan J."/>
            <person name="Riley R."/>
            <person name="Labutti K."/>
            <person name="Andreopoulos B."/>
            <person name="Lipzen A."/>
            <person name="Chen C."/>
            <person name="Yanf M."/>
            <person name="Daum C."/>
            <person name="Ng V."/>
            <person name="Clum A."/>
            <person name="Ohm R."/>
            <person name="Martin F."/>
            <person name="Silar P."/>
            <person name="Natvig D."/>
            <person name="Lalanne C."/>
            <person name="Gautier V."/>
            <person name="Ament-Velasquez S.L."/>
            <person name="Kruys A."/>
            <person name="Hutchinson M.I."/>
            <person name="Powell A.J."/>
            <person name="Barry K."/>
            <person name="Miller A.N."/>
            <person name="Grigoriev I.V."/>
            <person name="Debuchy R."/>
            <person name="Gladieux P."/>
            <person name="Thoren M.H."/>
            <person name="Johannesson H."/>
        </authorList>
    </citation>
    <scope>NUCLEOTIDE SEQUENCE</scope>
    <source>
        <strain evidence="2">PSN243</strain>
    </source>
</reference>
<organism evidence="2 3">
    <name type="scientific">Podospora aff. communis PSN243</name>
    <dbReference type="NCBI Taxonomy" id="3040156"/>
    <lineage>
        <taxon>Eukaryota</taxon>
        <taxon>Fungi</taxon>
        <taxon>Dikarya</taxon>
        <taxon>Ascomycota</taxon>
        <taxon>Pezizomycotina</taxon>
        <taxon>Sordariomycetes</taxon>
        <taxon>Sordariomycetidae</taxon>
        <taxon>Sordariales</taxon>
        <taxon>Podosporaceae</taxon>
        <taxon>Podospora</taxon>
    </lineage>
</organism>
<feature type="region of interest" description="Disordered" evidence="1">
    <location>
        <begin position="225"/>
        <end position="318"/>
    </location>
</feature>
<sequence length="478" mass="52134">MSNPVRTWSPNTGEDKIPQLYLRIPKKQQELLDHEDAWTSAKVPREVLEDLQRLIVVKPVPEVSFPAPAAEKVTMPPPEPPTQRTPRKEDPAPEPSLRGSSRSQRQNQVDAEDAGTQISWSPSPARSLRRQSPANEEPSPGPPLSITASSSPPPSYRPQHQALSKAVYLEMQTSSSVVSAEDEPPEMTGDSEEVAVPAPAAVAALAFPEPTPPSAQLIIPCTFTEGSSARPSGVQRKQLMKSVASKFSPESHRPSGLLEPAEISSNSPPWPASRVPGSSPPRPPPVDPFSSIPQTFTSASGPPLSGASGRALSKPSVETEQAQSSALYTIPPNGPVSQVPLTAFMLAYPDYRCSLSNFIRGVKVIQDVRNKKRFPVFLYDDLLRVFCGDYTDYIAALGPNEKPLTVVQWYVDNVSRPLYQKGILTKENLDSVLANHPEHDRDPSAQNPHARDFEQQSQAQAICCRIRAARDPRGRVGR</sequence>
<proteinExistence type="predicted"/>
<feature type="region of interest" description="Disordered" evidence="1">
    <location>
        <begin position="59"/>
        <end position="193"/>
    </location>
</feature>
<evidence type="ECO:0000256" key="1">
    <source>
        <dbReference type="SAM" id="MobiDB-lite"/>
    </source>
</evidence>
<dbReference type="Proteomes" id="UP001321760">
    <property type="component" value="Unassembled WGS sequence"/>
</dbReference>
<evidence type="ECO:0000313" key="3">
    <source>
        <dbReference type="Proteomes" id="UP001321760"/>
    </source>
</evidence>
<dbReference type="AlphaFoldDB" id="A0AAV9G7E9"/>
<feature type="compositionally biased region" description="Low complexity" evidence="1">
    <location>
        <begin position="288"/>
        <end position="309"/>
    </location>
</feature>
<keyword evidence="3" id="KW-1185">Reference proteome</keyword>
<feature type="compositionally biased region" description="Acidic residues" evidence="1">
    <location>
        <begin position="180"/>
        <end position="193"/>
    </location>
</feature>
<gene>
    <name evidence="2" type="ORF">QBC34DRAFT_430209</name>
</gene>
<feature type="compositionally biased region" description="Polar residues" evidence="1">
    <location>
        <begin position="98"/>
        <end position="109"/>
    </location>
</feature>
<protein>
    <submittedName>
        <fullName evidence="2">Uncharacterized protein</fullName>
    </submittedName>
</protein>
<dbReference type="EMBL" id="MU865982">
    <property type="protein sequence ID" value="KAK4444069.1"/>
    <property type="molecule type" value="Genomic_DNA"/>
</dbReference>
<accession>A0AAV9G7E9</accession>
<reference evidence="2" key="1">
    <citation type="journal article" date="2023" name="Mol. Phylogenet. Evol.">
        <title>Genome-scale phylogeny and comparative genomics of the fungal order Sordariales.</title>
        <authorList>
            <person name="Hensen N."/>
            <person name="Bonometti L."/>
            <person name="Westerberg I."/>
            <person name="Brannstrom I.O."/>
            <person name="Guillou S."/>
            <person name="Cros-Aarteil S."/>
            <person name="Calhoun S."/>
            <person name="Haridas S."/>
            <person name="Kuo A."/>
            <person name="Mondo S."/>
            <person name="Pangilinan J."/>
            <person name="Riley R."/>
            <person name="LaButti K."/>
            <person name="Andreopoulos B."/>
            <person name="Lipzen A."/>
            <person name="Chen C."/>
            <person name="Yan M."/>
            <person name="Daum C."/>
            <person name="Ng V."/>
            <person name="Clum A."/>
            <person name="Steindorff A."/>
            <person name="Ohm R.A."/>
            <person name="Martin F."/>
            <person name="Silar P."/>
            <person name="Natvig D.O."/>
            <person name="Lalanne C."/>
            <person name="Gautier V."/>
            <person name="Ament-Velasquez S.L."/>
            <person name="Kruys A."/>
            <person name="Hutchinson M.I."/>
            <person name="Powell A.J."/>
            <person name="Barry K."/>
            <person name="Miller A.N."/>
            <person name="Grigoriev I.V."/>
            <person name="Debuchy R."/>
            <person name="Gladieux P."/>
            <person name="Hiltunen Thoren M."/>
            <person name="Johannesson H."/>
        </authorList>
    </citation>
    <scope>NUCLEOTIDE SEQUENCE</scope>
    <source>
        <strain evidence="2">PSN243</strain>
    </source>
</reference>
<name>A0AAV9G7E9_9PEZI</name>
<feature type="compositionally biased region" description="Polar residues" evidence="1">
    <location>
        <begin position="116"/>
        <end position="134"/>
    </location>
</feature>